<dbReference type="PANTHER" id="PTHR21043">
    <property type="entry name" value="IOJAP SUPERFAMILY ORTHOLOG"/>
    <property type="match status" value="1"/>
</dbReference>
<dbReference type="InterPro" id="IPR043519">
    <property type="entry name" value="NT_sf"/>
</dbReference>
<dbReference type="Proteomes" id="UP000535415">
    <property type="component" value="Unassembled WGS sequence"/>
</dbReference>
<reference evidence="3 4" key="1">
    <citation type="submission" date="2020-08" db="EMBL/GenBank/DDBJ databases">
        <title>Genomic Encyclopedia of Type Strains, Phase IV (KMG-IV): sequencing the most valuable type-strain genomes for metagenomic binning, comparative biology and taxonomic classification.</title>
        <authorList>
            <person name="Goeker M."/>
        </authorList>
    </citation>
    <scope>NUCLEOTIDE SEQUENCE [LARGE SCALE GENOMIC DNA]</scope>
    <source>
        <strain evidence="3 4">DSM 101064</strain>
    </source>
</reference>
<evidence type="ECO:0000313" key="4">
    <source>
        <dbReference type="Proteomes" id="UP000535415"/>
    </source>
</evidence>
<keyword evidence="2" id="KW-0678">Repressor</keyword>
<gene>
    <name evidence="2" type="primary">rsfS</name>
    <name evidence="3" type="ORF">FHS72_000258</name>
</gene>
<dbReference type="PANTHER" id="PTHR21043:SF0">
    <property type="entry name" value="MITOCHONDRIAL ASSEMBLY OF RIBOSOMAL LARGE SUBUNIT PROTEIN 1"/>
    <property type="match status" value="1"/>
</dbReference>
<dbReference type="Pfam" id="PF02410">
    <property type="entry name" value="RsfS"/>
    <property type="match status" value="1"/>
</dbReference>
<sequence length="124" mass="13626">MTGFQTANSETILAAVLKSLDDDKGEDIVQISLRGKSEMGDYMVIASGRSTRQVSSMSEKLADKIKSEFGVLSKVEGKETGDWVLIDTGDVIVHIFRPEVREFYQLEKMWTPGSGPIEAPTAID</sequence>
<dbReference type="SUPFAM" id="SSF81301">
    <property type="entry name" value="Nucleotidyltransferase"/>
    <property type="match status" value="1"/>
</dbReference>
<dbReference type="EMBL" id="JACIJM010000001">
    <property type="protein sequence ID" value="MBB5720654.1"/>
    <property type="molecule type" value="Genomic_DNA"/>
</dbReference>
<evidence type="ECO:0000256" key="2">
    <source>
        <dbReference type="HAMAP-Rule" id="MF_01477"/>
    </source>
</evidence>
<dbReference type="HAMAP" id="MF_01477">
    <property type="entry name" value="Iojap_RsfS"/>
    <property type="match status" value="1"/>
</dbReference>
<comment type="similarity">
    <text evidence="1 2">Belongs to the Iojap/RsfS family.</text>
</comment>
<protein>
    <recommendedName>
        <fullName evidence="2">Ribosomal silencing factor RsfS</fullName>
    </recommendedName>
</protein>
<comment type="subcellular location">
    <subcellularLocation>
        <location evidence="2">Cytoplasm</location>
    </subcellularLocation>
</comment>
<dbReference type="AlphaFoldDB" id="A0A7W9EWI6"/>
<dbReference type="RefSeq" id="WP_183524358.1">
    <property type="nucleotide sequence ID" value="NZ_JACIJM010000001.1"/>
</dbReference>
<dbReference type="GO" id="GO:0090071">
    <property type="term" value="P:negative regulation of ribosome biogenesis"/>
    <property type="evidence" value="ECO:0007669"/>
    <property type="project" value="UniProtKB-UniRule"/>
</dbReference>
<keyword evidence="2" id="KW-0810">Translation regulation</keyword>
<accession>A0A7W9EWI6</accession>
<name>A0A7W9EWI6_9RHOB</name>
<organism evidence="3 4">
    <name type="scientific">Yoonia ponticola</name>
    <dbReference type="NCBI Taxonomy" id="1524255"/>
    <lineage>
        <taxon>Bacteria</taxon>
        <taxon>Pseudomonadati</taxon>
        <taxon>Pseudomonadota</taxon>
        <taxon>Alphaproteobacteria</taxon>
        <taxon>Rhodobacterales</taxon>
        <taxon>Paracoccaceae</taxon>
        <taxon>Yoonia</taxon>
    </lineage>
</organism>
<dbReference type="InterPro" id="IPR004394">
    <property type="entry name" value="Iojap/RsfS/C7orf30"/>
</dbReference>
<dbReference type="GO" id="GO:0043023">
    <property type="term" value="F:ribosomal large subunit binding"/>
    <property type="evidence" value="ECO:0007669"/>
    <property type="project" value="TreeGrafter"/>
</dbReference>
<proteinExistence type="inferred from homology"/>
<dbReference type="NCBIfam" id="TIGR00090">
    <property type="entry name" value="rsfS_iojap_ybeB"/>
    <property type="match status" value="1"/>
</dbReference>
<keyword evidence="2" id="KW-0963">Cytoplasm</keyword>
<evidence type="ECO:0000256" key="1">
    <source>
        <dbReference type="ARBA" id="ARBA00010574"/>
    </source>
</evidence>
<evidence type="ECO:0000313" key="3">
    <source>
        <dbReference type="EMBL" id="MBB5720654.1"/>
    </source>
</evidence>
<comment type="function">
    <text evidence="2">Functions as a ribosomal silencing factor. Interacts with ribosomal protein uL14 (rplN), blocking formation of intersubunit bridge B8. Prevents association of the 30S and 50S ribosomal subunits and the formation of functional ribosomes, thus repressing translation.</text>
</comment>
<dbReference type="GO" id="GO:0005737">
    <property type="term" value="C:cytoplasm"/>
    <property type="evidence" value="ECO:0007669"/>
    <property type="project" value="UniProtKB-SubCell"/>
</dbReference>
<comment type="caution">
    <text evidence="3">The sequence shown here is derived from an EMBL/GenBank/DDBJ whole genome shotgun (WGS) entry which is preliminary data.</text>
</comment>
<dbReference type="GO" id="GO:0017148">
    <property type="term" value="P:negative regulation of translation"/>
    <property type="evidence" value="ECO:0007669"/>
    <property type="project" value="UniProtKB-UniRule"/>
</dbReference>
<dbReference type="Gene3D" id="3.30.460.10">
    <property type="entry name" value="Beta Polymerase, domain 2"/>
    <property type="match status" value="1"/>
</dbReference>
<dbReference type="GO" id="GO:0042256">
    <property type="term" value="P:cytosolic ribosome assembly"/>
    <property type="evidence" value="ECO:0007669"/>
    <property type="project" value="UniProtKB-UniRule"/>
</dbReference>
<comment type="subunit">
    <text evidence="2">Interacts with ribosomal protein uL14 (rplN).</text>
</comment>
<keyword evidence="4" id="KW-1185">Reference proteome</keyword>